<dbReference type="PANTHER" id="PTHR24221">
    <property type="entry name" value="ATP-BINDING CASSETTE SUB-FAMILY B"/>
    <property type="match status" value="1"/>
</dbReference>
<dbReference type="InterPro" id="IPR003439">
    <property type="entry name" value="ABC_transporter-like_ATP-bd"/>
</dbReference>
<feature type="transmembrane region" description="Helical" evidence="7">
    <location>
        <begin position="55"/>
        <end position="72"/>
    </location>
</feature>
<proteinExistence type="predicted"/>
<evidence type="ECO:0000313" key="11">
    <source>
        <dbReference type="Proteomes" id="UP000003178"/>
    </source>
</evidence>
<feature type="transmembrane region" description="Helical" evidence="7">
    <location>
        <begin position="160"/>
        <end position="176"/>
    </location>
</feature>
<feature type="transmembrane region" description="Helical" evidence="7">
    <location>
        <begin position="243"/>
        <end position="263"/>
    </location>
</feature>
<dbReference type="InterPro" id="IPR039421">
    <property type="entry name" value="Type_1_exporter"/>
</dbReference>
<keyword evidence="2 7" id="KW-0812">Transmembrane</keyword>
<dbReference type="Pfam" id="PF00005">
    <property type="entry name" value="ABC_tran"/>
    <property type="match status" value="1"/>
</dbReference>
<feature type="transmembrane region" description="Helical" evidence="7">
    <location>
        <begin position="275"/>
        <end position="299"/>
    </location>
</feature>
<name>B6FWR4_PEPHT</name>
<dbReference type="InterPro" id="IPR017871">
    <property type="entry name" value="ABC_transporter-like_CS"/>
</dbReference>
<organism evidence="10 11">
    <name type="scientific">Peptacetobacter hiranonis (strain DSM 13275 / JCM 10541 / KCTC 15199 / TO-931)</name>
    <name type="common">Clostridium hiranonis</name>
    <dbReference type="NCBI Taxonomy" id="500633"/>
    <lineage>
        <taxon>Bacteria</taxon>
        <taxon>Bacillati</taxon>
        <taxon>Bacillota</taxon>
        <taxon>Clostridia</taxon>
        <taxon>Peptostreptococcales</taxon>
        <taxon>Peptostreptococcaceae</taxon>
        <taxon>Peptacetobacter</taxon>
    </lineage>
</organism>
<reference evidence="10 11" key="1">
    <citation type="submission" date="2008-09" db="EMBL/GenBank/DDBJ databases">
        <authorList>
            <person name="Fulton L."/>
            <person name="Clifton S."/>
            <person name="Fulton B."/>
            <person name="Xu J."/>
            <person name="Minx P."/>
            <person name="Pepin K.H."/>
            <person name="Johnson M."/>
            <person name="Thiruvilangam P."/>
            <person name="Bhonagiri V."/>
            <person name="Nash W.E."/>
            <person name="Mardis E.R."/>
            <person name="Wilson R.K."/>
        </authorList>
    </citation>
    <scope>NUCLEOTIDE SEQUENCE [LARGE SCALE GENOMIC DNA]</scope>
    <source>
        <strain evidence="10 11">DSM 13275</strain>
    </source>
</reference>
<evidence type="ECO:0000259" key="8">
    <source>
        <dbReference type="PROSITE" id="PS50893"/>
    </source>
</evidence>
<dbReference type="eggNOG" id="COG4988">
    <property type="taxonomic scope" value="Bacteria"/>
</dbReference>
<keyword evidence="6 7" id="KW-0472">Membrane</keyword>
<dbReference type="Proteomes" id="UP000003178">
    <property type="component" value="Unassembled WGS sequence"/>
</dbReference>
<dbReference type="GO" id="GO:0140359">
    <property type="term" value="F:ABC-type transporter activity"/>
    <property type="evidence" value="ECO:0007669"/>
    <property type="project" value="InterPro"/>
</dbReference>
<gene>
    <name evidence="10" type="ORF">CLOHIR_00313</name>
</gene>
<dbReference type="PROSITE" id="PS00211">
    <property type="entry name" value="ABC_TRANSPORTER_1"/>
    <property type="match status" value="1"/>
</dbReference>
<dbReference type="CDD" id="cd18781">
    <property type="entry name" value="ABC_6TM_AarD_CydDC_like"/>
    <property type="match status" value="1"/>
</dbReference>
<dbReference type="PROSITE" id="PS50929">
    <property type="entry name" value="ABC_TM1F"/>
    <property type="match status" value="1"/>
</dbReference>
<dbReference type="SUPFAM" id="SSF90123">
    <property type="entry name" value="ABC transporter transmembrane region"/>
    <property type="match status" value="1"/>
</dbReference>
<dbReference type="GO" id="GO:0034040">
    <property type="term" value="F:ATPase-coupled lipid transmembrane transporter activity"/>
    <property type="evidence" value="ECO:0007669"/>
    <property type="project" value="TreeGrafter"/>
</dbReference>
<dbReference type="SUPFAM" id="SSF52540">
    <property type="entry name" value="P-loop containing nucleoside triphosphate hydrolases"/>
    <property type="match status" value="1"/>
</dbReference>
<dbReference type="GO" id="GO:0005524">
    <property type="term" value="F:ATP binding"/>
    <property type="evidence" value="ECO:0007669"/>
    <property type="project" value="UniProtKB-KW"/>
</dbReference>
<keyword evidence="4 10" id="KW-0067">ATP-binding</keyword>
<feature type="domain" description="ABC transporter" evidence="8">
    <location>
        <begin position="344"/>
        <end position="547"/>
    </location>
</feature>
<protein>
    <submittedName>
        <fullName evidence="10">ABC transporter, ATP-binding protein</fullName>
    </submittedName>
</protein>
<sequence length="550" mass="62193">MINKRLINEMGDTKKYIKLQVFLQWIALLCNIVMVFTLTSLLQKAINGGAETGEIIKTAIISIVVMAIRHIVMYKESVCSGESSKVVKSKLRHMIYEKLLKIGDKYQDKFSTSEILQVSAEGVEQLEIYFSKYLPQLFYSLLAPMTLFVLVSFMSLKTAFVLFICVPLIPISIIRIQKFAKKLLAKYWGSYVQLGDHFLDNMQGLTTLKVYQSDEFKNEEMNVDAENFRRITMKVLTMQLNSVTLMDLIAYGGSALGVVFASLEFAQGNIDFSQALAIILLSAEFFIPLRLLGSFFHIAMNGMAASEKMFRLIDMEEDSNVEKEYSNNVKEVSVDKNTEDKTYISGENIEFGYEEGKNVIKGISFEIPKNSFVSIVGESGCGKSTLASILMGYNKINSGKLSIKNRNSEEISTDEKMKLMTMVSFQNYLFKGTVRKNLLMGRHDIKDDKLLDALKSVNLYEFFSTLEGLETKIAEQASNLSGGQRQRLCIARALLHDSEIYIFDEATSNIDVESEEIYMMDSGNIIEKGTHSELMKKKDGTKKCTQLRKN</sequence>
<evidence type="ECO:0000259" key="9">
    <source>
        <dbReference type="PROSITE" id="PS50929"/>
    </source>
</evidence>
<feature type="domain" description="ABC transmembrane type-1" evidence="9">
    <location>
        <begin position="26"/>
        <end position="301"/>
    </location>
</feature>
<dbReference type="InterPro" id="IPR011527">
    <property type="entry name" value="ABC1_TM_dom"/>
</dbReference>
<comment type="subcellular location">
    <subcellularLocation>
        <location evidence="1">Cell membrane</location>
        <topology evidence="1">Multi-pass membrane protein</topology>
    </subcellularLocation>
</comment>
<dbReference type="STRING" id="500633.CLOHIR_00313"/>
<feature type="transmembrane region" description="Helical" evidence="7">
    <location>
        <begin position="21"/>
        <end position="43"/>
    </location>
</feature>
<dbReference type="SMART" id="SM00382">
    <property type="entry name" value="AAA"/>
    <property type="match status" value="1"/>
</dbReference>
<keyword evidence="11" id="KW-1185">Reference proteome</keyword>
<dbReference type="InterPro" id="IPR027417">
    <property type="entry name" value="P-loop_NTPase"/>
</dbReference>
<dbReference type="HOGENOM" id="CLU_000604_84_9_9"/>
<reference evidence="10 11" key="2">
    <citation type="submission" date="2008-10" db="EMBL/GenBank/DDBJ databases">
        <title>Draft genome sequence of Clostridium hiranonis (DSM 13275).</title>
        <authorList>
            <person name="Sudarsanam P."/>
            <person name="Ley R."/>
            <person name="Guruge J."/>
            <person name="Turnbaugh P.J."/>
            <person name="Mahowald M."/>
            <person name="Liep D."/>
            <person name="Gordon J."/>
        </authorList>
    </citation>
    <scope>NUCLEOTIDE SEQUENCE [LARGE SCALE GENOMIC DNA]</scope>
    <source>
        <strain evidence="10 11">DSM 13275</strain>
    </source>
</reference>
<evidence type="ECO:0000256" key="5">
    <source>
        <dbReference type="ARBA" id="ARBA00022989"/>
    </source>
</evidence>
<dbReference type="InterPro" id="IPR036640">
    <property type="entry name" value="ABC1_TM_sf"/>
</dbReference>
<dbReference type="InterPro" id="IPR003593">
    <property type="entry name" value="AAA+_ATPase"/>
</dbReference>
<dbReference type="PANTHER" id="PTHR24221:SF654">
    <property type="entry name" value="ATP-BINDING CASSETTE SUB-FAMILY B MEMBER 6"/>
    <property type="match status" value="1"/>
</dbReference>
<accession>B6FWR4</accession>
<dbReference type="AlphaFoldDB" id="B6FWR4"/>
<evidence type="ECO:0000256" key="1">
    <source>
        <dbReference type="ARBA" id="ARBA00004651"/>
    </source>
</evidence>
<dbReference type="PROSITE" id="PS50893">
    <property type="entry name" value="ABC_TRANSPORTER_2"/>
    <property type="match status" value="1"/>
</dbReference>
<dbReference type="GO" id="GO:0016887">
    <property type="term" value="F:ATP hydrolysis activity"/>
    <property type="evidence" value="ECO:0007669"/>
    <property type="project" value="InterPro"/>
</dbReference>
<evidence type="ECO:0000256" key="4">
    <source>
        <dbReference type="ARBA" id="ARBA00022840"/>
    </source>
</evidence>
<evidence type="ECO:0000256" key="2">
    <source>
        <dbReference type="ARBA" id="ARBA00022692"/>
    </source>
</evidence>
<evidence type="ECO:0000313" key="10">
    <source>
        <dbReference type="EMBL" id="EEA85975.1"/>
    </source>
</evidence>
<dbReference type="GO" id="GO:0005886">
    <property type="term" value="C:plasma membrane"/>
    <property type="evidence" value="ECO:0007669"/>
    <property type="project" value="UniProtKB-SubCell"/>
</dbReference>
<feature type="transmembrane region" description="Helical" evidence="7">
    <location>
        <begin position="137"/>
        <end position="154"/>
    </location>
</feature>
<keyword evidence="5 7" id="KW-1133">Transmembrane helix</keyword>
<evidence type="ECO:0000256" key="7">
    <source>
        <dbReference type="SAM" id="Phobius"/>
    </source>
</evidence>
<dbReference type="Gene3D" id="1.20.1560.10">
    <property type="entry name" value="ABC transporter type 1, transmembrane domain"/>
    <property type="match status" value="1"/>
</dbReference>
<dbReference type="Pfam" id="PF00664">
    <property type="entry name" value="ABC_membrane"/>
    <property type="match status" value="1"/>
</dbReference>
<comment type="caution">
    <text evidence="10">The sequence shown here is derived from an EMBL/GenBank/DDBJ whole genome shotgun (WGS) entry which is preliminary data.</text>
</comment>
<dbReference type="EMBL" id="ABWP01000011">
    <property type="protein sequence ID" value="EEA85975.1"/>
    <property type="molecule type" value="Genomic_DNA"/>
</dbReference>
<evidence type="ECO:0000256" key="3">
    <source>
        <dbReference type="ARBA" id="ARBA00022741"/>
    </source>
</evidence>
<evidence type="ECO:0000256" key="6">
    <source>
        <dbReference type="ARBA" id="ARBA00023136"/>
    </source>
</evidence>
<dbReference type="Gene3D" id="3.40.50.300">
    <property type="entry name" value="P-loop containing nucleotide triphosphate hydrolases"/>
    <property type="match status" value="1"/>
</dbReference>
<keyword evidence="3" id="KW-0547">Nucleotide-binding</keyword>